<protein>
    <submittedName>
        <fullName evidence="2">Uncharacterized protein</fullName>
    </submittedName>
</protein>
<feature type="transmembrane region" description="Helical" evidence="1">
    <location>
        <begin position="20"/>
        <end position="41"/>
    </location>
</feature>
<organism evidence="2">
    <name type="scientific">marine metagenome</name>
    <dbReference type="NCBI Taxonomy" id="408172"/>
    <lineage>
        <taxon>unclassified sequences</taxon>
        <taxon>metagenomes</taxon>
        <taxon>ecological metagenomes</taxon>
    </lineage>
</organism>
<proteinExistence type="predicted"/>
<gene>
    <name evidence="2" type="ORF">METZ01_LOCUS364167</name>
</gene>
<name>A0A382SND3_9ZZZZ</name>
<keyword evidence="1" id="KW-0472">Membrane</keyword>
<feature type="non-terminal residue" evidence="2">
    <location>
        <position position="1"/>
    </location>
</feature>
<keyword evidence="1" id="KW-0812">Transmembrane</keyword>
<dbReference type="AlphaFoldDB" id="A0A382SND3"/>
<evidence type="ECO:0000313" key="2">
    <source>
        <dbReference type="EMBL" id="SVD11313.1"/>
    </source>
</evidence>
<evidence type="ECO:0000256" key="1">
    <source>
        <dbReference type="SAM" id="Phobius"/>
    </source>
</evidence>
<keyword evidence="1" id="KW-1133">Transmembrane helix</keyword>
<feature type="non-terminal residue" evidence="2">
    <location>
        <position position="287"/>
    </location>
</feature>
<reference evidence="2" key="1">
    <citation type="submission" date="2018-05" db="EMBL/GenBank/DDBJ databases">
        <authorList>
            <person name="Lanie J.A."/>
            <person name="Ng W.-L."/>
            <person name="Kazmierczak K.M."/>
            <person name="Andrzejewski T.M."/>
            <person name="Davidsen T.M."/>
            <person name="Wayne K.J."/>
            <person name="Tettelin H."/>
            <person name="Glass J.I."/>
            <person name="Rusch D."/>
            <person name="Podicherti R."/>
            <person name="Tsui H.-C.T."/>
            <person name="Winkler M.E."/>
        </authorList>
    </citation>
    <scope>NUCLEOTIDE SEQUENCE</scope>
</reference>
<sequence>MIVLYFYSTPTTFAAEVQNMVFTCIWLIVLLIAPASAFNVYKLGGTDGNSWDTPLSFEPGNYAVFNASGAQLDTRAVASNISYATWEDTLNEIVDISGSRWMRPFFVPPDLNLAHPDARTRIARGISNNITTSGSCSNISTQLVQVGPMFDGDPNTAAFFNVSTSENSGIQSRLYVQNSIVELGVNYPINRIRFYPRLGTSNPKIDELLERMGDPRLAKEDLAEEDFTENFLPWYEVSGANSFNNFASHCYLSTAENRWFNTISRNRSAPNDPRLVTLSKETENLNV</sequence>
<accession>A0A382SND3</accession>
<dbReference type="EMBL" id="UINC01130316">
    <property type="protein sequence ID" value="SVD11313.1"/>
    <property type="molecule type" value="Genomic_DNA"/>
</dbReference>